<keyword evidence="3" id="KW-0611">Plant defense</keyword>
<keyword evidence="2" id="KW-0547">Nucleotide-binding</keyword>
<feature type="domain" description="Disease resistance N-terminal" evidence="6">
    <location>
        <begin position="14"/>
        <end position="92"/>
    </location>
</feature>
<feature type="domain" description="Disease resistance protein winged helix" evidence="7">
    <location>
        <begin position="424"/>
        <end position="477"/>
    </location>
</feature>
<dbReference type="PANTHER" id="PTHR36766:SF38">
    <property type="entry name" value="DISEASE RESISTANCE PROTEIN RGA3"/>
    <property type="match status" value="1"/>
</dbReference>
<dbReference type="PANTHER" id="PTHR36766">
    <property type="entry name" value="PLANT BROAD-SPECTRUM MILDEW RESISTANCE PROTEIN RPW8"/>
    <property type="match status" value="1"/>
</dbReference>
<dbReference type="Pfam" id="PF18052">
    <property type="entry name" value="Rx_N"/>
    <property type="match status" value="1"/>
</dbReference>
<dbReference type="Gene3D" id="1.10.8.430">
    <property type="entry name" value="Helical domain of apoptotic protease-activating factors"/>
    <property type="match status" value="1"/>
</dbReference>
<proteinExistence type="predicted"/>
<evidence type="ECO:0000256" key="2">
    <source>
        <dbReference type="ARBA" id="ARBA00022741"/>
    </source>
</evidence>
<evidence type="ECO:0000313" key="8">
    <source>
        <dbReference type="EMBL" id="KAF2309403.1"/>
    </source>
</evidence>
<evidence type="ECO:0000256" key="4">
    <source>
        <dbReference type="ARBA" id="ARBA00022840"/>
    </source>
</evidence>
<protein>
    <recommendedName>
        <fullName evidence="10">Disease resistance protein RGA3</fullName>
    </recommendedName>
</protein>
<reference evidence="8 9" key="1">
    <citation type="journal article" date="2020" name="Mol. Plant">
        <title>The Chromosome-Based Rubber Tree Genome Provides New Insights into Spurge Genome Evolution and Rubber Biosynthesis.</title>
        <authorList>
            <person name="Liu J."/>
            <person name="Shi C."/>
            <person name="Shi C.C."/>
            <person name="Li W."/>
            <person name="Zhang Q.J."/>
            <person name="Zhang Y."/>
            <person name="Li K."/>
            <person name="Lu H.F."/>
            <person name="Shi C."/>
            <person name="Zhu S.T."/>
            <person name="Xiao Z.Y."/>
            <person name="Nan H."/>
            <person name="Yue Y."/>
            <person name="Zhu X.G."/>
            <person name="Wu Y."/>
            <person name="Hong X.N."/>
            <person name="Fan G.Y."/>
            <person name="Tong Y."/>
            <person name="Zhang D."/>
            <person name="Mao C.L."/>
            <person name="Liu Y.L."/>
            <person name="Hao S.J."/>
            <person name="Liu W.Q."/>
            <person name="Lv M.Q."/>
            <person name="Zhang H.B."/>
            <person name="Liu Y."/>
            <person name="Hu-Tang G.R."/>
            <person name="Wang J.P."/>
            <person name="Wang J.H."/>
            <person name="Sun Y.H."/>
            <person name="Ni S.B."/>
            <person name="Chen W.B."/>
            <person name="Zhang X.C."/>
            <person name="Jiao Y.N."/>
            <person name="Eichler E.E."/>
            <person name="Li G.H."/>
            <person name="Liu X."/>
            <person name="Gao L.Z."/>
        </authorList>
    </citation>
    <scope>NUCLEOTIDE SEQUENCE [LARGE SCALE GENOMIC DNA]</scope>
    <source>
        <strain evidence="9">cv. GT1</strain>
        <tissue evidence="8">Leaf</tissue>
    </source>
</reference>
<dbReference type="InterPro" id="IPR038005">
    <property type="entry name" value="RX-like_CC"/>
</dbReference>
<evidence type="ECO:0000259" key="6">
    <source>
        <dbReference type="Pfam" id="PF18052"/>
    </source>
</evidence>
<accession>A0A6A6MAG2</accession>
<dbReference type="Pfam" id="PF00931">
    <property type="entry name" value="NB-ARC"/>
    <property type="match status" value="1"/>
</dbReference>
<dbReference type="InterPro" id="IPR058922">
    <property type="entry name" value="WHD_DRP"/>
</dbReference>
<sequence>MADAILTDIAIDIVKKLGSLGLRETRLWWGVKEELEKLRVAVSMIQAVLLDAEEQYSLSHQVKVWVDSLKEAFYDADDLLDEFSTDVLLKQMITGNKMLREVSLFFSSSNPFVYGLKMAHKIENVRSRLDEIAANRRFHLNECQEITAPMVEEREQTHSSLPQVVVGRKEDKKKIVDFLLSSSYGENVSIISIVGIGGLGKTTLAQLAYNDVMVKSYFELKMWVCISDNFGVKIVVEKILECLIGEKPKNLEMNTLKDLLREKIHGKKYLLVLDDLWNEDFKKWFDLKDLLVGGASGSKIMVTTRLENVAKMIRSNETCKLQGLLDHESWYLFAEIAFNQGRVTSPKHEIIGKEIVAKCSGVPLAIRAIGSLLYYKNTTNEWESFKEKELLNLNEEEIGVMKTLRLSYNHLPSHLKCCFAYCRLFPKGAKISIRYMMSLWLAQGFIRSSDSEQSFEDIGLKYFKNLLWRSFFQEVEEDIW</sequence>
<dbReference type="InterPro" id="IPR042197">
    <property type="entry name" value="Apaf_helical"/>
</dbReference>
<organism evidence="8 9">
    <name type="scientific">Hevea brasiliensis</name>
    <name type="common">Para rubber tree</name>
    <name type="synonym">Siphonia brasiliensis</name>
    <dbReference type="NCBI Taxonomy" id="3981"/>
    <lineage>
        <taxon>Eukaryota</taxon>
        <taxon>Viridiplantae</taxon>
        <taxon>Streptophyta</taxon>
        <taxon>Embryophyta</taxon>
        <taxon>Tracheophyta</taxon>
        <taxon>Spermatophyta</taxon>
        <taxon>Magnoliopsida</taxon>
        <taxon>eudicotyledons</taxon>
        <taxon>Gunneridae</taxon>
        <taxon>Pentapetalae</taxon>
        <taxon>rosids</taxon>
        <taxon>fabids</taxon>
        <taxon>Malpighiales</taxon>
        <taxon>Euphorbiaceae</taxon>
        <taxon>Crotonoideae</taxon>
        <taxon>Micrandreae</taxon>
        <taxon>Hevea</taxon>
    </lineage>
</organism>
<dbReference type="InterPro" id="IPR041118">
    <property type="entry name" value="Rx_N"/>
</dbReference>
<keyword evidence="9" id="KW-1185">Reference proteome</keyword>
<gene>
    <name evidence="8" type="ORF">GH714_001987</name>
</gene>
<dbReference type="InterPro" id="IPR002182">
    <property type="entry name" value="NB-ARC"/>
</dbReference>
<comment type="caution">
    <text evidence="8">The sequence shown here is derived from an EMBL/GenBank/DDBJ whole genome shotgun (WGS) entry which is preliminary data.</text>
</comment>
<evidence type="ECO:0000313" key="9">
    <source>
        <dbReference type="Proteomes" id="UP000467840"/>
    </source>
</evidence>
<name>A0A6A6MAG2_HEVBR</name>
<evidence type="ECO:0000259" key="7">
    <source>
        <dbReference type="Pfam" id="PF23559"/>
    </source>
</evidence>
<dbReference type="AlphaFoldDB" id="A0A6A6MAG2"/>
<evidence type="ECO:0000259" key="5">
    <source>
        <dbReference type="Pfam" id="PF00931"/>
    </source>
</evidence>
<dbReference type="Gene3D" id="3.40.50.300">
    <property type="entry name" value="P-loop containing nucleotide triphosphate hydrolases"/>
    <property type="match status" value="1"/>
</dbReference>
<dbReference type="EMBL" id="JAAGAX010000006">
    <property type="protein sequence ID" value="KAF2309403.1"/>
    <property type="molecule type" value="Genomic_DNA"/>
</dbReference>
<dbReference type="Pfam" id="PF23559">
    <property type="entry name" value="WHD_DRP"/>
    <property type="match status" value="1"/>
</dbReference>
<dbReference type="CDD" id="cd14798">
    <property type="entry name" value="RX-CC_like"/>
    <property type="match status" value="1"/>
</dbReference>
<dbReference type="SUPFAM" id="SSF52540">
    <property type="entry name" value="P-loop containing nucleoside triphosphate hydrolases"/>
    <property type="match status" value="1"/>
</dbReference>
<dbReference type="Gene3D" id="1.20.5.4130">
    <property type="match status" value="1"/>
</dbReference>
<dbReference type="GO" id="GO:0005524">
    <property type="term" value="F:ATP binding"/>
    <property type="evidence" value="ECO:0007669"/>
    <property type="project" value="UniProtKB-KW"/>
</dbReference>
<evidence type="ECO:0008006" key="10">
    <source>
        <dbReference type="Google" id="ProtNLM"/>
    </source>
</evidence>
<evidence type="ECO:0000256" key="3">
    <source>
        <dbReference type="ARBA" id="ARBA00022821"/>
    </source>
</evidence>
<evidence type="ECO:0000256" key="1">
    <source>
        <dbReference type="ARBA" id="ARBA00022737"/>
    </source>
</evidence>
<dbReference type="FunFam" id="3.40.50.300:FF:001091">
    <property type="entry name" value="Probable disease resistance protein At1g61300"/>
    <property type="match status" value="1"/>
</dbReference>
<dbReference type="InterPro" id="IPR027417">
    <property type="entry name" value="P-loop_NTPase"/>
</dbReference>
<keyword evidence="1" id="KW-0677">Repeat</keyword>
<feature type="domain" description="NB-ARC" evidence="5">
    <location>
        <begin position="169"/>
        <end position="340"/>
    </location>
</feature>
<dbReference type="Proteomes" id="UP000467840">
    <property type="component" value="Chromosome 14"/>
</dbReference>
<keyword evidence="4" id="KW-0067">ATP-binding</keyword>
<dbReference type="GO" id="GO:0006952">
    <property type="term" value="P:defense response"/>
    <property type="evidence" value="ECO:0007669"/>
    <property type="project" value="UniProtKB-KW"/>
</dbReference>
<dbReference type="PRINTS" id="PR00364">
    <property type="entry name" value="DISEASERSIST"/>
</dbReference>
<dbReference type="GO" id="GO:0043531">
    <property type="term" value="F:ADP binding"/>
    <property type="evidence" value="ECO:0007669"/>
    <property type="project" value="InterPro"/>
</dbReference>